<proteinExistence type="predicted"/>
<accession>A0AA35TXQ3</accession>
<dbReference type="Proteomes" id="UP001174909">
    <property type="component" value="Unassembled WGS sequence"/>
</dbReference>
<dbReference type="AlphaFoldDB" id="A0AA35TXQ3"/>
<feature type="signal peptide" evidence="1">
    <location>
        <begin position="1"/>
        <end position="22"/>
    </location>
</feature>
<reference evidence="2" key="1">
    <citation type="submission" date="2023-03" db="EMBL/GenBank/DDBJ databases">
        <authorList>
            <person name="Steffen K."/>
            <person name="Cardenas P."/>
        </authorList>
    </citation>
    <scope>NUCLEOTIDE SEQUENCE</scope>
</reference>
<keyword evidence="3" id="KW-1185">Reference proteome</keyword>
<dbReference type="EMBL" id="CASHTH010004230">
    <property type="protein sequence ID" value="CAI8054951.1"/>
    <property type="molecule type" value="Genomic_DNA"/>
</dbReference>
<evidence type="ECO:0000256" key="1">
    <source>
        <dbReference type="SAM" id="SignalP"/>
    </source>
</evidence>
<organism evidence="2 3">
    <name type="scientific">Geodia barretti</name>
    <name type="common">Barrett's horny sponge</name>
    <dbReference type="NCBI Taxonomy" id="519541"/>
    <lineage>
        <taxon>Eukaryota</taxon>
        <taxon>Metazoa</taxon>
        <taxon>Porifera</taxon>
        <taxon>Demospongiae</taxon>
        <taxon>Heteroscleromorpha</taxon>
        <taxon>Tetractinellida</taxon>
        <taxon>Astrophorina</taxon>
        <taxon>Geodiidae</taxon>
        <taxon>Geodia</taxon>
    </lineage>
</organism>
<feature type="chain" id="PRO_5041414382" evidence="1">
    <location>
        <begin position="23"/>
        <end position="168"/>
    </location>
</feature>
<evidence type="ECO:0000313" key="2">
    <source>
        <dbReference type="EMBL" id="CAI8054951.1"/>
    </source>
</evidence>
<feature type="non-terminal residue" evidence="2">
    <location>
        <position position="1"/>
    </location>
</feature>
<keyword evidence="1" id="KW-0732">Signal</keyword>
<name>A0AA35TXQ3_GEOBA</name>
<comment type="caution">
    <text evidence="2">The sequence shown here is derived from an EMBL/GenBank/DDBJ whole genome shotgun (WGS) entry which is preliminary data.</text>
</comment>
<sequence length="168" mass="17766">MLQKLLVVAAAVGLLHMQGGNCQCFNDTVCAGDTIDVTEAGLPIADQADCCVGTNAGLSYNDSSCNLCIVHGFAQAAYDVVEDQQLVTMFQLNVKGMTQFGGALVVTGVITATADGTAVGSDFEQLEPIRVTNNAEIRLFAANDFIALEYDDRVLLRFAPDNPALITD</sequence>
<protein>
    <submittedName>
        <fullName evidence="2">Uncharacterized protein</fullName>
    </submittedName>
</protein>
<gene>
    <name evidence="2" type="ORF">GBAR_LOCUS29988</name>
</gene>
<evidence type="ECO:0000313" key="3">
    <source>
        <dbReference type="Proteomes" id="UP001174909"/>
    </source>
</evidence>